<feature type="region of interest" description="Disordered" evidence="1">
    <location>
        <begin position="93"/>
        <end position="127"/>
    </location>
</feature>
<dbReference type="STRING" id="398673.A0A2P4Z9L2"/>
<feature type="region of interest" description="Disordered" evidence="1">
    <location>
        <begin position="226"/>
        <end position="294"/>
    </location>
</feature>
<evidence type="ECO:0000313" key="3">
    <source>
        <dbReference type="Proteomes" id="UP000054821"/>
    </source>
</evidence>
<name>A0A2P4Z9L2_9HYPO</name>
<sequence>MSVITPGASSGPSTKQIPLLCTVCPETPRFSDVSHLLTHIASKGHLHHETQTKLKAHQDIAASVSLQQYEQWYKENGIEGLLVERMKAKQLKEATRNKRARGATSALASSKQPKRRIKRTESDTPVKNEREEYPVDFPVYPGFFVSDIENEAPDEFLVSADMMALKGQVWPGMGKMDLANEDMKRTRNQRKPKSAIEKMRRTSEGIEPTQVVMTAEFEVERIKDVYDSSSPVPDQEETTPPKKVAKPRRKRGEPLAEISANVPRGNSRRITRSNLGQGKSSKPHMGYSRTASSDITPLGQFKRSHDIFRDEDTITGIHICIFIKIPFTDVIQDSMTIDRYQVLLIGSRGALNHSDLYTLNGTSIYNNPPRYPFASSNHFNTLSHDHFRLSSGHHAQHKLDDFSNPGTNDAVSATNQFLDMPGANPLFSQDRLFFGSGSAQNLSSLGFTSINRNQDAVHSMRQNHDQSQSAASIKLEPQLCDVLDEGNIDDEKESRYTVHALWSPQGPDNDVDIDEDLRHDELEL</sequence>
<comment type="caution">
    <text evidence="2">The sequence shown here is derived from an EMBL/GenBank/DDBJ whole genome shotgun (WGS) entry which is preliminary data.</text>
</comment>
<evidence type="ECO:0000256" key="1">
    <source>
        <dbReference type="SAM" id="MobiDB-lite"/>
    </source>
</evidence>
<reference evidence="2 3" key="1">
    <citation type="journal article" date="2016" name="Genome Announc.">
        <title>Draft Whole-Genome Sequence of Trichoderma gamsii T6085, a Promising Biocontrol Agent of Fusarium Head Blight on Wheat.</title>
        <authorList>
            <person name="Baroncelli R."/>
            <person name="Zapparata A."/>
            <person name="Piaggeschi G."/>
            <person name="Sarrocco S."/>
            <person name="Vannacci G."/>
        </authorList>
    </citation>
    <scope>NUCLEOTIDE SEQUENCE [LARGE SCALE GENOMIC DNA]</scope>
    <source>
        <strain evidence="2 3">T6085</strain>
    </source>
</reference>
<dbReference type="EMBL" id="JPDN02000057">
    <property type="protein sequence ID" value="PON20965.1"/>
    <property type="molecule type" value="Genomic_DNA"/>
</dbReference>
<proteinExistence type="predicted"/>
<organism evidence="2 3">
    <name type="scientific">Trichoderma gamsii</name>
    <dbReference type="NCBI Taxonomy" id="398673"/>
    <lineage>
        <taxon>Eukaryota</taxon>
        <taxon>Fungi</taxon>
        <taxon>Dikarya</taxon>
        <taxon>Ascomycota</taxon>
        <taxon>Pezizomycotina</taxon>
        <taxon>Sordariomycetes</taxon>
        <taxon>Hypocreomycetidae</taxon>
        <taxon>Hypocreales</taxon>
        <taxon>Hypocreaceae</taxon>
        <taxon>Trichoderma</taxon>
    </lineage>
</organism>
<gene>
    <name evidence="2" type="ORF">TGAM01_v210145</name>
</gene>
<accession>A0A2P4Z9L2</accession>
<protein>
    <submittedName>
        <fullName evidence="2">Uncharacterized protein</fullName>
    </submittedName>
</protein>
<keyword evidence="3" id="KW-1185">Reference proteome</keyword>
<dbReference type="AlphaFoldDB" id="A0A2P4Z9L2"/>
<dbReference type="RefSeq" id="XP_024404517.1">
    <property type="nucleotide sequence ID" value="XM_024550728.1"/>
</dbReference>
<dbReference type="GeneID" id="29985852"/>
<dbReference type="Proteomes" id="UP000054821">
    <property type="component" value="Unassembled WGS sequence"/>
</dbReference>
<evidence type="ECO:0000313" key="2">
    <source>
        <dbReference type="EMBL" id="PON20965.1"/>
    </source>
</evidence>